<dbReference type="Proteomes" id="UP000037507">
    <property type="component" value="Unassembled WGS sequence"/>
</dbReference>
<dbReference type="PANTHER" id="PTHR43566">
    <property type="entry name" value="CONSERVED PROTEIN"/>
    <property type="match status" value="1"/>
</dbReference>
<feature type="domain" description="AAA+ ATPase" evidence="2">
    <location>
        <begin position="16"/>
        <end position="143"/>
    </location>
</feature>
<comment type="caution">
    <text evidence="3">The sequence shown here is derived from an EMBL/GenBank/DDBJ whole genome shotgun (WGS) entry which is preliminary data.</text>
</comment>
<proteinExistence type="predicted"/>
<dbReference type="OrthoDB" id="9771844at2"/>
<evidence type="ECO:0000313" key="4">
    <source>
        <dbReference type="Proteomes" id="UP000037507"/>
    </source>
</evidence>
<dbReference type="AlphaFoldDB" id="A0A2T7U8I5"/>
<dbReference type="SUPFAM" id="SSF46785">
    <property type="entry name" value="Winged helix' DNA-binding domain"/>
    <property type="match status" value="1"/>
</dbReference>
<dbReference type="Pfam" id="PF13635">
    <property type="entry name" value="DUF4143"/>
    <property type="match status" value="1"/>
</dbReference>
<dbReference type="GO" id="GO:0003677">
    <property type="term" value="F:DNA binding"/>
    <property type="evidence" value="ECO:0007669"/>
    <property type="project" value="UniProtKB-KW"/>
</dbReference>
<keyword evidence="1" id="KW-0238">DNA-binding</keyword>
<dbReference type="SUPFAM" id="SSF52540">
    <property type="entry name" value="P-loop containing nucleoside triphosphate hydrolases"/>
    <property type="match status" value="1"/>
</dbReference>
<dbReference type="InterPro" id="IPR036390">
    <property type="entry name" value="WH_DNA-bd_sf"/>
</dbReference>
<dbReference type="InterPro" id="IPR025420">
    <property type="entry name" value="DUF4143"/>
</dbReference>
<dbReference type="STRING" id="1293045.H663_09805"/>
<keyword evidence="4" id="KW-1185">Reference proteome</keyword>
<evidence type="ECO:0000259" key="2">
    <source>
        <dbReference type="SMART" id="SM00382"/>
    </source>
</evidence>
<gene>
    <name evidence="3" type="ORF">H663_019665</name>
</gene>
<dbReference type="InterPro" id="IPR003593">
    <property type="entry name" value="AAA+_ATPase"/>
</dbReference>
<dbReference type="Pfam" id="PF13173">
    <property type="entry name" value="AAA_14"/>
    <property type="match status" value="1"/>
</dbReference>
<evidence type="ECO:0000256" key="1">
    <source>
        <dbReference type="ARBA" id="ARBA00023125"/>
    </source>
</evidence>
<sequence>MIERLLFPFLLDALADSPAVALLGPRQAGKTTLALRVGEHVAKDGLGGRLCGSIYLDLESPGDRQKLTDPEAYLAQHADKLVILDEVQQMPALFQVLRGLIDQGRRQGLGAGRFLLLGSATGELLRQSSESLAGRVAYLELPPFQTLEVAADQQDALWLRGGFPNSFLASSLSKSLTWRQNLIKTYLERDIPSLGARVPAETLRRLWTMLAHQQGGLLDVSQLGKNLMLDAKTVNRYLDMLVDLMLLRRVQPWHSNTGKRLVKSPKLYVRDSGLVHALLGIGTHDVLLSHPVVGNSWEGFALETLLNAAPLNTSSGFYRTSNGAEVDLLLDMPGHGLWAIEIKRGASSKPRRGFYSACEDLQPASRWLVYPGAESYPVGDGVQVIGLRVLTETIERLRLL</sequence>
<accession>A0A2T7U8I5</accession>
<dbReference type="PANTHER" id="PTHR43566:SF2">
    <property type="entry name" value="DUF4143 DOMAIN-CONTAINING PROTEIN"/>
    <property type="match status" value="1"/>
</dbReference>
<organism evidence="3 4">
    <name type="scientific">Limnohabitans planktonicus II-D5</name>
    <dbReference type="NCBI Taxonomy" id="1293045"/>
    <lineage>
        <taxon>Bacteria</taxon>
        <taxon>Pseudomonadati</taxon>
        <taxon>Pseudomonadota</taxon>
        <taxon>Betaproteobacteria</taxon>
        <taxon>Burkholderiales</taxon>
        <taxon>Comamonadaceae</taxon>
        <taxon>Limnohabitans</taxon>
    </lineage>
</organism>
<reference evidence="3" key="1">
    <citation type="submission" date="2017-04" db="EMBL/GenBank/DDBJ databases">
        <title>Unexpected and diverse lifestyles within the genus Limnohabitans.</title>
        <authorList>
            <person name="Kasalicky V."/>
            <person name="Mehrshad M."/>
            <person name="Andrei S.-A."/>
            <person name="Salcher M."/>
            <person name="Kratochvilova H."/>
            <person name="Simek K."/>
            <person name="Ghai R."/>
        </authorList>
    </citation>
    <scope>NUCLEOTIDE SEQUENCE [LARGE SCALE GENOMIC DNA]</scope>
    <source>
        <strain evidence="3">II-D5</strain>
    </source>
</reference>
<dbReference type="InterPro" id="IPR041682">
    <property type="entry name" value="AAA_14"/>
</dbReference>
<dbReference type="SMART" id="SM00382">
    <property type="entry name" value="AAA"/>
    <property type="match status" value="1"/>
</dbReference>
<protein>
    <submittedName>
        <fullName evidence="3">ATPase</fullName>
    </submittedName>
</protein>
<name>A0A2T7U8I5_9BURK</name>
<dbReference type="InterPro" id="IPR027417">
    <property type="entry name" value="P-loop_NTPase"/>
</dbReference>
<dbReference type="EMBL" id="LFYT02000047">
    <property type="protein sequence ID" value="PVE40972.1"/>
    <property type="molecule type" value="Genomic_DNA"/>
</dbReference>
<dbReference type="RefSeq" id="WP_053172572.1">
    <property type="nucleotide sequence ID" value="NZ_LFYT02000047.1"/>
</dbReference>
<evidence type="ECO:0000313" key="3">
    <source>
        <dbReference type="EMBL" id="PVE40972.1"/>
    </source>
</evidence>